<feature type="domain" description="Coenzyme Q-binding protein COQ10 START" evidence="2">
    <location>
        <begin position="12"/>
        <end position="141"/>
    </location>
</feature>
<dbReference type="RefSeq" id="WP_135943682.1">
    <property type="nucleotide sequence ID" value="NZ_BMEI01000001.1"/>
</dbReference>
<dbReference type="EMBL" id="SRXV01000001">
    <property type="protein sequence ID" value="TGY94485.1"/>
    <property type="molecule type" value="Genomic_DNA"/>
</dbReference>
<dbReference type="InterPro" id="IPR005031">
    <property type="entry name" value="COQ10_START"/>
</dbReference>
<comment type="similarity">
    <text evidence="1">Belongs to the ribosome association toxin RatA family.</text>
</comment>
<dbReference type="PANTHER" id="PTHR12901:SF10">
    <property type="entry name" value="COENZYME Q-BINDING PROTEIN COQ10, MITOCHONDRIAL"/>
    <property type="match status" value="1"/>
</dbReference>
<dbReference type="GO" id="GO:0048039">
    <property type="term" value="F:ubiquinone binding"/>
    <property type="evidence" value="ECO:0007669"/>
    <property type="project" value="InterPro"/>
</dbReference>
<dbReference type="InterPro" id="IPR044996">
    <property type="entry name" value="COQ10-like"/>
</dbReference>
<gene>
    <name evidence="3" type="ORF">E5162_04205</name>
</gene>
<organism evidence="3 4">
    <name type="scientific">Marinicauda pacifica</name>
    <dbReference type="NCBI Taxonomy" id="1133559"/>
    <lineage>
        <taxon>Bacteria</taxon>
        <taxon>Pseudomonadati</taxon>
        <taxon>Pseudomonadota</taxon>
        <taxon>Alphaproteobacteria</taxon>
        <taxon>Maricaulales</taxon>
        <taxon>Maricaulaceae</taxon>
        <taxon>Marinicauda</taxon>
    </lineage>
</organism>
<dbReference type="AlphaFoldDB" id="A0A4S2HEI8"/>
<proteinExistence type="inferred from homology"/>
<dbReference type="SUPFAM" id="SSF55961">
    <property type="entry name" value="Bet v1-like"/>
    <property type="match status" value="1"/>
</dbReference>
<dbReference type="GO" id="GO:0045333">
    <property type="term" value="P:cellular respiration"/>
    <property type="evidence" value="ECO:0007669"/>
    <property type="project" value="InterPro"/>
</dbReference>
<accession>A0A4S2HEI8</accession>
<dbReference type="Gene3D" id="3.30.530.20">
    <property type="match status" value="1"/>
</dbReference>
<reference evidence="3 4" key="1">
    <citation type="journal article" date="2013" name="Int. J. Syst. Evol. Microbiol.">
        <title>Marinicauda pacifica gen. nov., sp. nov., a prosthecate alphaproteobacterium of the family Hyphomonadaceae isolated from deep seawater.</title>
        <authorList>
            <person name="Zhang X.Y."/>
            <person name="Li G.W."/>
            <person name="Wang C.S."/>
            <person name="Zhang Y.J."/>
            <person name="Xu X.W."/>
            <person name="Li H."/>
            <person name="Liu A."/>
            <person name="Liu C."/>
            <person name="Xie B.B."/>
            <person name="Qin Q.L."/>
            <person name="Xu Z."/>
            <person name="Chen X.L."/>
            <person name="Zhou B.C."/>
            <person name="Zhang Y.Z."/>
        </authorList>
    </citation>
    <scope>NUCLEOTIDE SEQUENCE [LARGE SCALE GENOMIC DNA]</scope>
    <source>
        <strain evidence="3 4">P-1 km-3</strain>
    </source>
</reference>
<dbReference type="OrthoDB" id="9804759at2"/>
<dbReference type="PANTHER" id="PTHR12901">
    <property type="entry name" value="SPERM PROTEIN HOMOLOG"/>
    <property type="match status" value="1"/>
</dbReference>
<name>A0A4S2HEI8_9PROT</name>
<evidence type="ECO:0000313" key="4">
    <source>
        <dbReference type="Proteomes" id="UP000305451"/>
    </source>
</evidence>
<dbReference type="Pfam" id="PF03364">
    <property type="entry name" value="Polyketide_cyc"/>
    <property type="match status" value="1"/>
</dbReference>
<dbReference type="InterPro" id="IPR023393">
    <property type="entry name" value="START-like_dom_sf"/>
</dbReference>
<comment type="caution">
    <text evidence="3">The sequence shown here is derived from an EMBL/GenBank/DDBJ whole genome shotgun (WGS) entry which is preliminary data.</text>
</comment>
<dbReference type="CDD" id="cd07813">
    <property type="entry name" value="COQ10p_like"/>
    <property type="match status" value="1"/>
</dbReference>
<evidence type="ECO:0000256" key="1">
    <source>
        <dbReference type="ARBA" id="ARBA00008918"/>
    </source>
</evidence>
<evidence type="ECO:0000313" key="3">
    <source>
        <dbReference type="EMBL" id="TGY94485.1"/>
    </source>
</evidence>
<dbReference type="Proteomes" id="UP000305451">
    <property type="component" value="Unassembled WGS sequence"/>
</dbReference>
<protein>
    <submittedName>
        <fullName evidence="3">Type II toxin-antitoxin system RatA family toxin</fullName>
    </submittedName>
</protein>
<keyword evidence="4" id="KW-1185">Reference proteome</keyword>
<evidence type="ECO:0000259" key="2">
    <source>
        <dbReference type="Pfam" id="PF03364"/>
    </source>
</evidence>
<sequence length="175" mass="20484">MTTEHVERLRLKYRPDELFDLVADIRQYPKFIPLITAMRVTRNHVSDGEGEMDAEARVKFRFVREKFTSRVHLCKPDRRIDVTYLSGPFTDLANRWRFHELSDGSTLVDFWIRYHFRNPILQMLVDTNRGRAVRFLIDAFEGAAQKRLEPVGKDTLDVEAEMKGLEGLLQKTQSG</sequence>